<sequence>MRRIRYHLLLLLIIAAIGAGAYYSFLPSGNPDALWRFVSQKCVPGQQRQGQPAPCKEVNLAGGYVIFKDLNGPLQYLLMPTEKMTGMESPQLLQAKTPNFFYDAWQERHYLAEKRGAPIPDSALSLAINSVSGRTQNQLHIHISCLRADVRRQLDGEAAALDNAWHPLGEPLMGHPYLAKRITAAELAAQSPFLMLAREVPDAADNMGHYTLAMVPLADGTFALLAGERNWLRGNLASSEEIQDHSCAILH</sequence>
<evidence type="ECO:0000256" key="6">
    <source>
        <dbReference type="ARBA" id="ARBA00012375"/>
    </source>
</evidence>
<dbReference type="EC" id="3.6.1.26" evidence="6 19"/>
<name>A0A845SPU9_9GAMM</name>
<dbReference type="InterPro" id="IPR003763">
    <property type="entry name" value="CDP-diacylglyc_Pase"/>
</dbReference>
<evidence type="ECO:0000256" key="17">
    <source>
        <dbReference type="ARBA" id="ARBA00032888"/>
    </source>
</evidence>
<evidence type="ECO:0000256" key="18">
    <source>
        <dbReference type="ARBA" id="ARBA00032892"/>
    </source>
</evidence>
<dbReference type="Pfam" id="PF02611">
    <property type="entry name" value="CDH"/>
    <property type="match status" value="1"/>
</dbReference>
<evidence type="ECO:0000256" key="10">
    <source>
        <dbReference type="ARBA" id="ARBA00022692"/>
    </source>
</evidence>
<keyword evidence="11 19" id="KW-0378">Hydrolase</keyword>
<keyword evidence="12 19" id="KW-1133">Transmembrane helix</keyword>
<comment type="catalytic activity">
    <reaction evidence="1 19">
        <text>a CDP-1,2-diacyl-sn-glycerol + H2O = a 1,2-diacyl-sn-glycero-3-phosphate + CMP + 2 H(+)</text>
        <dbReference type="Rhea" id="RHEA:15221"/>
        <dbReference type="ChEBI" id="CHEBI:15377"/>
        <dbReference type="ChEBI" id="CHEBI:15378"/>
        <dbReference type="ChEBI" id="CHEBI:58332"/>
        <dbReference type="ChEBI" id="CHEBI:58608"/>
        <dbReference type="ChEBI" id="CHEBI:60377"/>
        <dbReference type="EC" id="3.6.1.26"/>
    </reaction>
</comment>
<evidence type="ECO:0000256" key="3">
    <source>
        <dbReference type="ARBA" id="ARBA00004927"/>
    </source>
</evidence>
<evidence type="ECO:0000256" key="14">
    <source>
        <dbReference type="ARBA" id="ARBA00023136"/>
    </source>
</evidence>
<keyword evidence="15 19" id="KW-0594">Phospholipid biosynthesis</keyword>
<evidence type="ECO:0000256" key="13">
    <source>
        <dbReference type="ARBA" id="ARBA00023098"/>
    </source>
</evidence>
<evidence type="ECO:0000256" key="9">
    <source>
        <dbReference type="ARBA" id="ARBA00022516"/>
    </source>
</evidence>
<evidence type="ECO:0000256" key="4">
    <source>
        <dbReference type="ARBA" id="ARBA00005189"/>
    </source>
</evidence>
<comment type="similarity">
    <text evidence="5 19">Belongs to the Cdh family.</text>
</comment>
<evidence type="ECO:0000256" key="1">
    <source>
        <dbReference type="ARBA" id="ARBA00001007"/>
    </source>
</evidence>
<evidence type="ECO:0000256" key="15">
    <source>
        <dbReference type="ARBA" id="ARBA00023209"/>
    </source>
</evidence>
<dbReference type="GO" id="GO:0005886">
    <property type="term" value="C:plasma membrane"/>
    <property type="evidence" value="ECO:0007669"/>
    <property type="project" value="UniProtKB-SubCell"/>
</dbReference>
<reference evidence="20 21" key="1">
    <citation type="submission" date="2019-12" db="EMBL/GenBank/DDBJ databases">
        <authorList>
            <person name="Lee S.D."/>
        </authorList>
    </citation>
    <scope>NUCLEOTIDE SEQUENCE [LARGE SCALE GENOMIC DNA]</scope>
    <source>
        <strain evidence="20 21">SAP-6</strain>
    </source>
</reference>
<dbReference type="UniPathway" id="UPA00609">
    <property type="reaction ID" value="UER00664"/>
</dbReference>
<comment type="pathway">
    <text evidence="3 19">Phospholipid metabolism; CDP-diacylglycerol degradation; phosphatidate from CDP-diacylglycerol: step 1/1.</text>
</comment>
<dbReference type="GO" id="GO:0008654">
    <property type="term" value="P:phospholipid biosynthetic process"/>
    <property type="evidence" value="ECO:0007669"/>
    <property type="project" value="UniProtKB-KW"/>
</dbReference>
<evidence type="ECO:0000256" key="11">
    <source>
        <dbReference type="ARBA" id="ARBA00022801"/>
    </source>
</evidence>
<organism evidence="20 21">
    <name type="scientific">Acerihabitans arboris</name>
    <dbReference type="NCBI Taxonomy" id="2691583"/>
    <lineage>
        <taxon>Bacteria</taxon>
        <taxon>Pseudomonadati</taxon>
        <taxon>Pseudomonadota</taxon>
        <taxon>Gammaproteobacteria</taxon>
        <taxon>Enterobacterales</taxon>
        <taxon>Pectobacteriaceae</taxon>
        <taxon>Acerihabitans</taxon>
    </lineage>
</organism>
<protein>
    <recommendedName>
        <fullName evidence="7 19">CDP-diacylglycerol pyrophosphatase</fullName>
        <ecNumber evidence="6 19">3.6.1.26</ecNumber>
    </recommendedName>
    <alternativeName>
        <fullName evidence="17 19">CDP-diacylglycerol phosphatidylhydrolase</fullName>
    </alternativeName>
    <alternativeName>
        <fullName evidence="18 19">CDP-diglyceride hydrolase</fullName>
    </alternativeName>
</protein>
<dbReference type="GO" id="GO:0008715">
    <property type="term" value="F:CDP-diacylglycerol diphosphatase activity"/>
    <property type="evidence" value="ECO:0007669"/>
    <property type="project" value="UniProtKB-UniRule"/>
</dbReference>
<evidence type="ECO:0000256" key="16">
    <source>
        <dbReference type="ARBA" id="ARBA00023264"/>
    </source>
</evidence>
<keyword evidence="21" id="KW-1185">Reference proteome</keyword>
<comment type="pathway">
    <text evidence="4">Lipid metabolism.</text>
</comment>
<comment type="subcellular location">
    <subcellularLocation>
        <location evidence="2 19">Cell membrane</location>
        <topology evidence="2 19">Single-pass membrane protein</topology>
    </subcellularLocation>
</comment>
<keyword evidence="9 19" id="KW-0444">Lipid biosynthesis</keyword>
<evidence type="ECO:0000256" key="7">
    <source>
        <dbReference type="ARBA" id="ARBA00019608"/>
    </source>
</evidence>
<gene>
    <name evidence="19" type="primary">cdh</name>
    <name evidence="20" type="ORF">GRH90_17950</name>
</gene>
<evidence type="ECO:0000256" key="2">
    <source>
        <dbReference type="ARBA" id="ARBA00004162"/>
    </source>
</evidence>
<evidence type="ECO:0000256" key="19">
    <source>
        <dbReference type="HAMAP-Rule" id="MF_00319"/>
    </source>
</evidence>
<dbReference type="SUPFAM" id="SSF54197">
    <property type="entry name" value="HIT-like"/>
    <property type="match status" value="1"/>
</dbReference>
<dbReference type="HAMAP" id="MF_00319">
    <property type="entry name" value="Cdh"/>
    <property type="match status" value="1"/>
</dbReference>
<reference evidence="20 21" key="2">
    <citation type="submission" date="2020-02" db="EMBL/GenBank/DDBJ databases">
        <title>The new genus of Enterobacteriales.</title>
        <authorList>
            <person name="Kim I.S."/>
        </authorList>
    </citation>
    <scope>NUCLEOTIDE SEQUENCE [LARGE SCALE GENOMIC DNA]</scope>
    <source>
        <strain evidence="20 21">SAP-6</strain>
    </source>
</reference>
<evidence type="ECO:0000313" key="20">
    <source>
        <dbReference type="EMBL" id="NDL64621.1"/>
    </source>
</evidence>
<proteinExistence type="inferred from homology"/>
<dbReference type="GO" id="GO:0046342">
    <property type="term" value="P:CDP-diacylglycerol catabolic process"/>
    <property type="evidence" value="ECO:0007669"/>
    <property type="project" value="UniProtKB-UniRule"/>
</dbReference>
<keyword evidence="13 19" id="KW-0443">Lipid metabolism</keyword>
<evidence type="ECO:0000256" key="8">
    <source>
        <dbReference type="ARBA" id="ARBA00022475"/>
    </source>
</evidence>
<evidence type="ECO:0000256" key="5">
    <source>
        <dbReference type="ARBA" id="ARBA00006435"/>
    </source>
</evidence>
<accession>A0A845SPU9</accession>
<dbReference type="InterPro" id="IPR036265">
    <property type="entry name" value="HIT-like_sf"/>
</dbReference>
<comment type="caution">
    <text evidence="20">The sequence shown here is derived from an EMBL/GenBank/DDBJ whole genome shotgun (WGS) entry which is preliminary data.</text>
</comment>
<dbReference type="PIRSF" id="PIRSF001273">
    <property type="entry name" value="CDH"/>
    <property type="match status" value="1"/>
</dbReference>
<keyword evidence="8 19" id="KW-1003">Cell membrane</keyword>
<keyword evidence="14 19" id="KW-0472">Membrane</keyword>
<evidence type="ECO:0000256" key="12">
    <source>
        <dbReference type="ARBA" id="ARBA00022989"/>
    </source>
</evidence>
<dbReference type="EMBL" id="WUBS01000013">
    <property type="protein sequence ID" value="NDL64621.1"/>
    <property type="molecule type" value="Genomic_DNA"/>
</dbReference>
<dbReference type="Proteomes" id="UP000461443">
    <property type="component" value="Unassembled WGS sequence"/>
</dbReference>
<dbReference type="Gene3D" id="3.30.428.30">
    <property type="entry name" value="HIT family - CDH-like"/>
    <property type="match status" value="1"/>
</dbReference>
<keyword evidence="16 19" id="KW-1208">Phospholipid metabolism</keyword>
<dbReference type="AlphaFoldDB" id="A0A845SPU9"/>
<keyword evidence="10 19" id="KW-0812">Transmembrane</keyword>
<evidence type="ECO:0000313" key="21">
    <source>
        <dbReference type="Proteomes" id="UP000461443"/>
    </source>
</evidence>
<dbReference type="NCBIfam" id="NF003986">
    <property type="entry name" value="PRK05471.1-5"/>
    <property type="match status" value="1"/>
</dbReference>